<keyword evidence="4" id="KW-0507">mRNA processing</keyword>
<dbReference type="InterPro" id="IPR021718">
    <property type="entry name" value="CPSF73-100_C"/>
</dbReference>
<organism evidence="16 17">
    <name type="scientific">Sanghuangporus baumii</name>
    <name type="common">Phellinus baumii</name>
    <dbReference type="NCBI Taxonomy" id="108892"/>
    <lineage>
        <taxon>Eukaryota</taxon>
        <taxon>Fungi</taxon>
        <taxon>Dikarya</taxon>
        <taxon>Basidiomycota</taxon>
        <taxon>Agaricomycotina</taxon>
        <taxon>Agaricomycetes</taxon>
        <taxon>Hymenochaetales</taxon>
        <taxon>Hymenochaetaceae</taxon>
        <taxon>Sanghuangporus</taxon>
    </lineage>
</organism>
<keyword evidence="17" id="KW-1185">Reference proteome</keyword>
<keyword evidence="7" id="KW-0378">Hydrolase</keyword>
<evidence type="ECO:0000259" key="14">
    <source>
        <dbReference type="SMART" id="SM01027"/>
    </source>
</evidence>
<evidence type="ECO:0000256" key="5">
    <source>
        <dbReference type="ARBA" id="ARBA00022722"/>
    </source>
</evidence>
<dbReference type="InterPro" id="IPR011108">
    <property type="entry name" value="RMMBL"/>
</dbReference>
<evidence type="ECO:0000256" key="4">
    <source>
        <dbReference type="ARBA" id="ARBA00022664"/>
    </source>
</evidence>
<accession>A0A9Q5N7D6</accession>
<dbReference type="GO" id="GO:0006398">
    <property type="term" value="P:mRNA 3'-end processing by stem-loop binding and cleavage"/>
    <property type="evidence" value="ECO:0007669"/>
    <property type="project" value="TreeGrafter"/>
</dbReference>
<dbReference type="EMBL" id="LNZH02000198">
    <property type="protein sequence ID" value="OCB86896.1"/>
    <property type="molecule type" value="Genomic_DNA"/>
</dbReference>
<dbReference type="Gene3D" id="3.40.50.720">
    <property type="entry name" value="NAD(P)-binding Rossmann-like Domain"/>
    <property type="match status" value="1"/>
</dbReference>
<evidence type="ECO:0000259" key="15">
    <source>
        <dbReference type="SMART" id="SM01098"/>
    </source>
</evidence>
<protein>
    <recommendedName>
        <fullName evidence="3">Endoribonuclease YSH1</fullName>
    </recommendedName>
    <alternativeName>
        <fullName evidence="10">Endoribonuclease ysh1</fullName>
    </alternativeName>
    <alternativeName>
        <fullName evidence="9 11">mRNA 3'-end-processing protein YSH1</fullName>
    </alternativeName>
</protein>
<dbReference type="SMART" id="SM01098">
    <property type="entry name" value="CPSF73-100_C"/>
    <property type="match status" value="1"/>
</dbReference>
<proteinExistence type="inferred from homology"/>
<dbReference type="GO" id="GO:0003723">
    <property type="term" value="F:RNA binding"/>
    <property type="evidence" value="ECO:0007669"/>
    <property type="project" value="TreeGrafter"/>
</dbReference>
<feature type="compositionally biased region" description="Acidic residues" evidence="12">
    <location>
        <begin position="810"/>
        <end position="828"/>
    </location>
</feature>
<comment type="caution">
    <text evidence="16">The sequence shown here is derived from an EMBL/GenBank/DDBJ whole genome shotgun (WGS) entry which is preliminary data.</text>
</comment>
<dbReference type="Gene3D" id="3.60.15.10">
    <property type="entry name" value="Ribonuclease Z/Hydroxyacylglutathione hydrolase-like"/>
    <property type="match status" value="1"/>
</dbReference>
<dbReference type="Pfam" id="PF07521">
    <property type="entry name" value="RMMBL"/>
    <property type="match status" value="1"/>
</dbReference>
<dbReference type="SUPFAM" id="SSF56281">
    <property type="entry name" value="Metallo-hydrolase/oxidoreductase"/>
    <property type="match status" value="1"/>
</dbReference>
<dbReference type="InterPro" id="IPR001279">
    <property type="entry name" value="Metallo-B-lactamas"/>
</dbReference>
<dbReference type="InterPro" id="IPR022712">
    <property type="entry name" value="Beta_Casp"/>
</dbReference>
<dbReference type="PANTHER" id="PTHR11203:SF11">
    <property type="entry name" value="CLEAVAGE AND POLYADENYLATION SPECIFICITY FACTOR SUBUNIT 3"/>
    <property type="match status" value="1"/>
</dbReference>
<dbReference type="Pfam" id="PF00107">
    <property type="entry name" value="ADH_zinc_N"/>
    <property type="match status" value="1"/>
</dbReference>
<dbReference type="PANTHER" id="PTHR11203">
    <property type="entry name" value="CLEAVAGE AND POLYADENYLATION SPECIFICITY FACTOR FAMILY MEMBER"/>
    <property type="match status" value="1"/>
</dbReference>
<dbReference type="InterPro" id="IPR013149">
    <property type="entry name" value="ADH-like_C"/>
</dbReference>
<gene>
    <name evidence="16" type="ORF">A7U60_g6069</name>
</gene>
<dbReference type="Pfam" id="PF00753">
    <property type="entry name" value="Lactamase_B"/>
    <property type="match status" value="1"/>
</dbReference>
<evidence type="ECO:0000256" key="8">
    <source>
        <dbReference type="ARBA" id="ARBA00023242"/>
    </source>
</evidence>
<evidence type="ECO:0000313" key="16">
    <source>
        <dbReference type="EMBL" id="OCB86896.1"/>
    </source>
</evidence>
<dbReference type="SUPFAM" id="SSF51735">
    <property type="entry name" value="NAD(P)-binding Rossmann-fold domains"/>
    <property type="match status" value="1"/>
</dbReference>
<dbReference type="Gene3D" id="3.40.50.10890">
    <property type="match status" value="1"/>
</dbReference>
<name>A0A9Q5N7D6_SANBA</name>
<evidence type="ECO:0000256" key="1">
    <source>
        <dbReference type="ARBA" id="ARBA00004123"/>
    </source>
</evidence>
<keyword evidence="5" id="KW-0540">Nuclease</keyword>
<evidence type="ECO:0000313" key="17">
    <source>
        <dbReference type="Proteomes" id="UP000757232"/>
    </source>
</evidence>
<feature type="region of interest" description="Disordered" evidence="12">
    <location>
        <begin position="741"/>
        <end position="829"/>
    </location>
</feature>
<comment type="subcellular location">
    <subcellularLocation>
        <location evidence="1">Nucleus</location>
    </subcellularLocation>
</comment>
<evidence type="ECO:0000256" key="7">
    <source>
        <dbReference type="ARBA" id="ARBA00022801"/>
    </source>
</evidence>
<dbReference type="GO" id="GO:0004534">
    <property type="term" value="F:5'-3' RNA exonuclease activity"/>
    <property type="evidence" value="ECO:0007669"/>
    <property type="project" value="TreeGrafter"/>
</dbReference>
<evidence type="ECO:0000256" key="2">
    <source>
        <dbReference type="ARBA" id="ARBA00010624"/>
    </source>
</evidence>
<sequence length="1136" mass="125019">MPAPDYPTLSVTLLGAGQEVGRSCCVLEYRGKTVVCDAGVHPAYSGMASLPFIDDLDWSTVDAVLITHFHLDHAASLTYIMEKTNFKDGKGKVYMTHPTKAVYKFLMQDFVRMSSTSTDVLFTPLDLSMSLSSIIPVSAHQLITVSPGLSFTPYHAGHVLGACMFMIDIAGLKILYTGDYSREEDRHLVKAEVPPTRPDVLITESTYGVQGHEEREEKEHRFCSLVHSIIRRGGHVLMPVFALGRAQELLLILEEYWKRHPELHNVPVYYASNLARKCMAIYQTYIHTMNANVRARFARRDNPFVFKHVSNLPQSRGWEKRIAEGPPCVILATPGMLQSGPSRELLELWAPDARNGLIITGYSVEGTLARDIVNEPEEIPSTKGDNITIPRKLSVDYISFSAHVDGPQNTEFIEHVKAQHVVLVHGDSGAMNRLRISLQQRFKDREEEIKVHTPRNCETLKLTFRGERVAKVWAIGTLAANLPKPNNVLSGLLVSKDYSYTLLDPRDLRDFAGLSTCVVTQRQKIVLGVGWDLVRWHLEGMYGSVEEGLDGDGVPTMRVMGAIDVKHSAEHELTLEWESSASNDMIADSCLALIMEIDKSPASVKLTTHAHKHDEPHPHADDPEESTIVRIQRLAMFLEAHFGEVELHMPEQPPVTGEDSSTDDAPGLLIAVDEAEAFVNLATMVVESSSEQLRKRVEAVLDMALTTVSSLSELYKSDAPVVEFLDESDLVKEKDASATITIVTQTPESEPPVAKPTGEEEKNEQSVEESIEVRKDESPPVVEEMSEKKEEEPPSELAQLRTKSNVNADEGSEGEGDDEGDASEDDDGVLQSAPSVHIVLLLIADKESFDIMNADAVDRGWLRRIANHVTPEHPLDLSFTSSGTFAVKDFPVPNPVPEDSLLVQTLYLSNDAGMRVMLSKKVRHGREDLVTLPVGTPFPTYAVVGRIIQAEGKDDQFKVGDIVKVSPIPGASISAYLGALGETVYWALKGVLKPKETDTLIVSGAAGALGCVAVQYAKKVLNVKRVVAIAGTDEKCEWVKSIGADEAANYKSLTFVKDIETATLDKADLLTLKGFTLNDYLNRDSLDEAEAALTEVADEEAETVIDIDGQMEKVPIVWNGLFTGANKGKLITKVAN</sequence>
<keyword evidence="6" id="KW-0255">Endonuclease</keyword>
<dbReference type="SMART" id="SM00849">
    <property type="entry name" value="Lactamase_B"/>
    <property type="match status" value="1"/>
</dbReference>
<dbReference type="Gene3D" id="3.90.180.10">
    <property type="entry name" value="Medium-chain alcohol dehydrogenases, catalytic domain"/>
    <property type="match status" value="1"/>
</dbReference>
<dbReference type="InterPro" id="IPR036866">
    <property type="entry name" value="RibonucZ/Hydroxyglut_hydro"/>
</dbReference>
<dbReference type="FunFam" id="3.40.50.10890:FF:000001">
    <property type="entry name" value="Cleavage and polyadenylation specificity factor subunit 3"/>
    <property type="match status" value="1"/>
</dbReference>
<reference evidence="16" key="1">
    <citation type="submission" date="2016-06" db="EMBL/GenBank/DDBJ databases">
        <title>Draft Genome sequence of the fungus Inonotus baumii.</title>
        <authorList>
            <person name="Zhu H."/>
            <person name="Lin W."/>
        </authorList>
    </citation>
    <scope>NUCLEOTIDE SEQUENCE</scope>
    <source>
        <strain evidence="16">821</strain>
    </source>
</reference>
<evidence type="ECO:0000259" key="13">
    <source>
        <dbReference type="SMART" id="SM00849"/>
    </source>
</evidence>
<evidence type="ECO:0000256" key="9">
    <source>
        <dbReference type="ARBA" id="ARBA00032592"/>
    </source>
</evidence>
<dbReference type="SMART" id="SM01027">
    <property type="entry name" value="Beta-Casp"/>
    <property type="match status" value="1"/>
</dbReference>
<evidence type="ECO:0000256" key="6">
    <source>
        <dbReference type="ARBA" id="ARBA00022759"/>
    </source>
</evidence>
<dbReference type="Proteomes" id="UP000757232">
    <property type="component" value="Unassembled WGS sequence"/>
</dbReference>
<comment type="similarity">
    <text evidence="2">Belongs to the metallo-beta-lactamase superfamily. RNA-metabolizing metallo-beta-lactamase-like family. CPSF2/YSH1 subfamily.</text>
</comment>
<feature type="domain" description="Pre-mRNA 3'-end-processing endonuclease polyadenylation factor C-term" evidence="15">
    <location>
        <begin position="485"/>
        <end position="711"/>
    </location>
</feature>
<dbReference type="InterPro" id="IPR036291">
    <property type="entry name" value="NAD(P)-bd_dom_sf"/>
</dbReference>
<dbReference type="Pfam" id="PF10996">
    <property type="entry name" value="Beta-Casp"/>
    <property type="match status" value="1"/>
</dbReference>
<dbReference type="InterPro" id="IPR011032">
    <property type="entry name" value="GroES-like_sf"/>
</dbReference>
<evidence type="ECO:0000256" key="10">
    <source>
        <dbReference type="ARBA" id="ARBA00069466"/>
    </source>
</evidence>
<evidence type="ECO:0000256" key="3">
    <source>
        <dbReference type="ARBA" id="ARBA00018311"/>
    </source>
</evidence>
<evidence type="ECO:0000256" key="12">
    <source>
        <dbReference type="SAM" id="MobiDB-lite"/>
    </source>
</evidence>
<dbReference type="InterPro" id="IPR050698">
    <property type="entry name" value="MBL"/>
</dbReference>
<feature type="compositionally biased region" description="Basic and acidic residues" evidence="12">
    <location>
        <begin position="757"/>
        <end position="778"/>
    </location>
</feature>
<dbReference type="CDD" id="cd16292">
    <property type="entry name" value="CPSF3-like_MBL-fold"/>
    <property type="match status" value="1"/>
</dbReference>
<evidence type="ECO:0000256" key="11">
    <source>
        <dbReference type="ARBA" id="ARBA00075008"/>
    </source>
</evidence>
<dbReference type="GO" id="GO:0004521">
    <property type="term" value="F:RNA endonuclease activity"/>
    <property type="evidence" value="ECO:0007669"/>
    <property type="project" value="TreeGrafter"/>
</dbReference>
<dbReference type="SUPFAM" id="SSF50129">
    <property type="entry name" value="GroES-like"/>
    <property type="match status" value="1"/>
</dbReference>
<feature type="domain" description="Metallo-beta-lactamase" evidence="13">
    <location>
        <begin position="21"/>
        <end position="234"/>
    </location>
</feature>
<dbReference type="OrthoDB" id="10249535at2759"/>
<dbReference type="Pfam" id="PF11718">
    <property type="entry name" value="CPSF73-100_C"/>
    <property type="match status" value="1"/>
</dbReference>
<feature type="domain" description="Beta-Casp" evidence="14">
    <location>
        <begin position="246"/>
        <end position="372"/>
    </location>
</feature>
<dbReference type="AlphaFoldDB" id="A0A9Q5N7D6"/>
<keyword evidence="8" id="KW-0539">Nucleus</keyword>
<dbReference type="GO" id="GO:0005847">
    <property type="term" value="C:mRNA cleavage and polyadenylation specificity factor complex"/>
    <property type="evidence" value="ECO:0007669"/>
    <property type="project" value="TreeGrafter"/>
</dbReference>